<evidence type="ECO:0000256" key="2">
    <source>
        <dbReference type="ARBA" id="ARBA00006472"/>
    </source>
</evidence>
<dbReference type="AlphaFoldDB" id="A0A6A7CAU7"/>
<name>A0A6A7CAU7_9PEZI</name>
<dbReference type="Gene3D" id="3.30.1360.20">
    <property type="entry name" value="Transcriptional coactivator/pterin dehydratase"/>
    <property type="match status" value="1"/>
</dbReference>
<feature type="non-terminal residue" evidence="6">
    <location>
        <position position="111"/>
    </location>
</feature>
<comment type="similarity">
    <text evidence="2">Belongs to the pterin-4-alpha-carbinolamine dehydratase family.</text>
</comment>
<evidence type="ECO:0000256" key="4">
    <source>
        <dbReference type="ARBA" id="ARBA00023239"/>
    </source>
</evidence>
<gene>
    <name evidence="6" type="ORF">K470DRAFT_254632</name>
</gene>
<dbReference type="SUPFAM" id="SSF55248">
    <property type="entry name" value="PCD-like"/>
    <property type="match status" value="1"/>
</dbReference>
<dbReference type="EMBL" id="MU005959">
    <property type="protein sequence ID" value="KAF2863738.1"/>
    <property type="molecule type" value="Genomic_DNA"/>
</dbReference>
<organism evidence="6 7">
    <name type="scientific">Piedraia hortae CBS 480.64</name>
    <dbReference type="NCBI Taxonomy" id="1314780"/>
    <lineage>
        <taxon>Eukaryota</taxon>
        <taxon>Fungi</taxon>
        <taxon>Dikarya</taxon>
        <taxon>Ascomycota</taxon>
        <taxon>Pezizomycotina</taxon>
        <taxon>Dothideomycetes</taxon>
        <taxon>Dothideomycetidae</taxon>
        <taxon>Capnodiales</taxon>
        <taxon>Piedraiaceae</taxon>
        <taxon>Piedraia</taxon>
    </lineage>
</organism>
<evidence type="ECO:0000256" key="3">
    <source>
        <dbReference type="ARBA" id="ARBA00013252"/>
    </source>
</evidence>
<dbReference type="InterPro" id="IPR001533">
    <property type="entry name" value="Pterin_deHydtase"/>
</dbReference>
<dbReference type="GO" id="GO:0008124">
    <property type="term" value="F:4-alpha-hydroxytetrahydrobiopterin dehydratase activity"/>
    <property type="evidence" value="ECO:0007669"/>
    <property type="project" value="UniProtKB-EC"/>
</dbReference>
<evidence type="ECO:0000256" key="5">
    <source>
        <dbReference type="ARBA" id="ARBA00030497"/>
    </source>
</evidence>
<keyword evidence="4" id="KW-0456">Lyase</keyword>
<dbReference type="OrthoDB" id="277398at2759"/>
<evidence type="ECO:0000256" key="1">
    <source>
        <dbReference type="ARBA" id="ARBA00001554"/>
    </source>
</evidence>
<dbReference type="Proteomes" id="UP000799421">
    <property type="component" value="Unassembled WGS sequence"/>
</dbReference>
<dbReference type="GO" id="GO:0006729">
    <property type="term" value="P:tetrahydrobiopterin biosynthetic process"/>
    <property type="evidence" value="ECO:0007669"/>
    <property type="project" value="InterPro"/>
</dbReference>
<sequence>MGFPKERNQKALRRFVSMEKNTTQRTTDPDAEEIPMEEGRYERGKHRLIISQNFMTQVARECEKTNHHPEWSNVYNQVNVTWTTHRPRGISMKDVRMVGFCDRVAGDVGEV</sequence>
<comment type="catalytic activity">
    <reaction evidence="1">
        <text>(4aS,6R)-4a-hydroxy-L-erythro-5,6,7,8-tetrahydrobiopterin = (6R)-L-erythro-6,7-dihydrobiopterin + H2O</text>
        <dbReference type="Rhea" id="RHEA:11920"/>
        <dbReference type="ChEBI" id="CHEBI:15377"/>
        <dbReference type="ChEBI" id="CHEBI:15642"/>
        <dbReference type="ChEBI" id="CHEBI:43120"/>
        <dbReference type="EC" id="4.2.1.96"/>
    </reaction>
</comment>
<evidence type="ECO:0000313" key="6">
    <source>
        <dbReference type="EMBL" id="KAF2863738.1"/>
    </source>
</evidence>
<dbReference type="PANTHER" id="PTHR12599">
    <property type="entry name" value="PTERIN-4-ALPHA-CARBINOLAMINE DEHYDRATASE"/>
    <property type="match status" value="1"/>
</dbReference>
<accession>A0A6A7CAU7</accession>
<dbReference type="EC" id="4.2.1.96" evidence="3"/>
<protein>
    <recommendedName>
        <fullName evidence="3">4a-hydroxytetrahydrobiopterin dehydratase</fullName>
        <ecNumber evidence="3">4.2.1.96</ecNumber>
    </recommendedName>
    <alternativeName>
        <fullName evidence="5">4-alpha-hydroxy-tetrahydropterin dehydratase</fullName>
    </alternativeName>
</protein>
<evidence type="ECO:0000313" key="7">
    <source>
        <dbReference type="Proteomes" id="UP000799421"/>
    </source>
</evidence>
<keyword evidence="7" id="KW-1185">Reference proteome</keyword>
<dbReference type="InterPro" id="IPR036428">
    <property type="entry name" value="PCD_sf"/>
</dbReference>
<dbReference type="PANTHER" id="PTHR12599:SF0">
    <property type="entry name" value="PTERIN-4-ALPHA-CARBINOLAMINE DEHYDRATASE"/>
    <property type="match status" value="1"/>
</dbReference>
<reference evidence="6" key="1">
    <citation type="journal article" date="2020" name="Stud. Mycol.">
        <title>101 Dothideomycetes genomes: a test case for predicting lifestyles and emergence of pathogens.</title>
        <authorList>
            <person name="Haridas S."/>
            <person name="Albert R."/>
            <person name="Binder M."/>
            <person name="Bloem J."/>
            <person name="Labutti K."/>
            <person name="Salamov A."/>
            <person name="Andreopoulos B."/>
            <person name="Baker S."/>
            <person name="Barry K."/>
            <person name="Bills G."/>
            <person name="Bluhm B."/>
            <person name="Cannon C."/>
            <person name="Castanera R."/>
            <person name="Culley D."/>
            <person name="Daum C."/>
            <person name="Ezra D."/>
            <person name="Gonzalez J."/>
            <person name="Henrissat B."/>
            <person name="Kuo A."/>
            <person name="Liang C."/>
            <person name="Lipzen A."/>
            <person name="Lutzoni F."/>
            <person name="Magnuson J."/>
            <person name="Mondo S."/>
            <person name="Nolan M."/>
            <person name="Ohm R."/>
            <person name="Pangilinan J."/>
            <person name="Park H.-J."/>
            <person name="Ramirez L."/>
            <person name="Alfaro M."/>
            <person name="Sun H."/>
            <person name="Tritt A."/>
            <person name="Yoshinaga Y."/>
            <person name="Zwiers L.-H."/>
            <person name="Turgeon B."/>
            <person name="Goodwin S."/>
            <person name="Spatafora J."/>
            <person name="Crous P."/>
            <person name="Grigoriev I."/>
        </authorList>
    </citation>
    <scope>NUCLEOTIDE SEQUENCE</scope>
    <source>
        <strain evidence="6">CBS 480.64</strain>
    </source>
</reference>
<dbReference type="CDD" id="cd00488">
    <property type="entry name" value="PCD_DCoH"/>
    <property type="match status" value="1"/>
</dbReference>
<proteinExistence type="inferred from homology"/>
<dbReference type="Pfam" id="PF01329">
    <property type="entry name" value="Pterin_4a"/>
    <property type="match status" value="1"/>
</dbReference>